<evidence type="ECO:0000313" key="11">
    <source>
        <dbReference type="Proteomes" id="UP000324705"/>
    </source>
</evidence>
<dbReference type="InterPro" id="IPR020610">
    <property type="entry name" value="Thiolase_AS"/>
</dbReference>
<keyword evidence="7" id="KW-0012">Acyltransferase</keyword>
<sequence length="281" mass="29522">MSVNSVGWEGQVNPRVIELQKAQDCLLPMGITSENVAQRYGVTREEQDKAAVESHARAAAATASGKFKDEIISVHTKLIDPKTGEEKKVVISVDDGIRPGTTLSGLAKLKTVFKKDGTTTAGNSSQVSDGAGAVLLMKRSFAAVGVDPAVMGVGPAVAIPAAVKSAGLDIDDIDLFELNEAFASQFVYCCNKLGLDRSKVNVNGGAIAMGHPLGATGARCISTLLNEMKRRGRDCRFGVVTMCIGSGMGAAAVFERGDSVDELSNVRHIQSHNFLSKDAAK</sequence>
<evidence type="ECO:0000256" key="7">
    <source>
        <dbReference type="ARBA" id="ARBA00023315"/>
    </source>
</evidence>
<dbReference type="Pfam" id="PF02803">
    <property type="entry name" value="Thiolase_C"/>
    <property type="match status" value="1"/>
</dbReference>
<dbReference type="Gene3D" id="3.40.47.10">
    <property type="match status" value="1"/>
</dbReference>
<evidence type="ECO:0000256" key="1">
    <source>
        <dbReference type="ARBA" id="ARBA00004275"/>
    </source>
</evidence>
<dbReference type="Proteomes" id="UP000324705">
    <property type="component" value="Chromosome 6A"/>
</dbReference>
<dbReference type="GO" id="GO:0005777">
    <property type="term" value="C:peroxisome"/>
    <property type="evidence" value="ECO:0007669"/>
    <property type="project" value="UniProtKB-SubCell"/>
</dbReference>
<dbReference type="CDD" id="cd00751">
    <property type="entry name" value="thiolase"/>
    <property type="match status" value="1"/>
</dbReference>
<evidence type="ECO:0000256" key="3">
    <source>
        <dbReference type="ARBA" id="ARBA00022679"/>
    </source>
</evidence>
<accession>A0A9R1B4T7</accession>
<keyword evidence="11" id="KW-1185">Reference proteome</keyword>
<dbReference type="GO" id="GO:0006635">
    <property type="term" value="P:fatty acid beta-oxidation"/>
    <property type="evidence" value="ECO:0007669"/>
    <property type="project" value="TreeGrafter"/>
</dbReference>
<proteinExistence type="inferred from homology"/>
<dbReference type="PANTHER" id="PTHR43853:SF8">
    <property type="entry name" value="3-KETOACYL-COA THIOLASE, PEROXISOMAL"/>
    <property type="match status" value="1"/>
</dbReference>
<keyword evidence="5" id="KW-0443">Lipid metabolism</keyword>
<dbReference type="GO" id="GO:0003988">
    <property type="term" value="F:acetyl-CoA C-acyltransferase activity"/>
    <property type="evidence" value="ECO:0007669"/>
    <property type="project" value="UniProtKB-EC"/>
</dbReference>
<reference evidence="10 11" key="1">
    <citation type="submission" date="2017-09" db="EMBL/GenBank/DDBJ databases">
        <authorList>
            <consortium name="International Durum Wheat Genome Sequencing Consortium (IDWGSC)"/>
            <person name="Milanesi L."/>
        </authorList>
    </citation>
    <scope>NUCLEOTIDE SEQUENCE [LARGE SCALE GENOMIC DNA]</scope>
    <source>
        <strain evidence="11">cv. Svevo</strain>
    </source>
</reference>
<dbReference type="NCBIfam" id="TIGR01930">
    <property type="entry name" value="AcCoA-C-Actrans"/>
    <property type="match status" value="1"/>
</dbReference>
<evidence type="ECO:0000256" key="2">
    <source>
        <dbReference type="ARBA" id="ARBA00010982"/>
    </source>
</evidence>
<comment type="similarity">
    <text evidence="2">Belongs to the thiolase-like superfamily. Thiolase family.</text>
</comment>
<keyword evidence="3" id="KW-0808">Transferase</keyword>
<evidence type="ECO:0000259" key="9">
    <source>
        <dbReference type="Pfam" id="PF02803"/>
    </source>
</evidence>
<dbReference type="GO" id="GO:0010124">
    <property type="term" value="P:phenylacetate catabolic process"/>
    <property type="evidence" value="ECO:0007669"/>
    <property type="project" value="TreeGrafter"/>
</dbReference>
<organism evidence="10 11">
    <name type="scientific">Triticum turgidum subsp. durum</name>
    <name type="common">Durum wheat</name>
    <name type="synonym">Triticum durum</name>
    <dbReference type="NCBI Taxonomy" id="4567"/>
    <lineage>
        <taxon>Eukaryota</taxon>
        <taxon>Viridiplantae</taxon>
        <taxon>Streptophyta</taxon>
        <taxon>Embryophyta</taxon>
        <taxon>Tracheophyta</taxon>
        <taxon>Spermatophyta</taxon>
        <taxon>Magnoliopsida</taxon>
        <taxon>Liliopsida</taxon>
        <taxon>Poales</taxon>
        <taxon>Poaceae</taxon>
        <taxon>BOP clade</taxon>
        <taxon>Pooideae</taxon>
        <taxon>Triticodae</taxon>
        <taxon>Triticeae</taxon>
        <taxon>Triticinae</taxon>
        <taxon>Triticum</taxon>
    </lineage>
</organism>
<dbReference type="InterPro" id="IPR020617">
    <property type="entry name" value="Thiolase_C"/>
</dbReference>
<protein>
    <recommendedName>
        <fullName evidence="8">acetyl-CoA C-acyltransferase</fullName>
        <ecNumber evidence="8">2.3.1.16</ecNumber>
    </recommendedName>
</protein>
<evidence type="ECO:0000256" key="5">
    <source>
        <dbReference type="ARBA" id="ARBA00023098"/>
    </source>
</evidence>
<dbReference type="Gramene" id="TRITD6Av1G220070.8">
    <property type="protein sequence ID" value="TRITD6Av1G220070.8"/>
    <property type="gene ID" value="TRITD6Av1G220070"/>
</dbReference>
<comment type="subcellular location">
    <subcellularLocation>
        <location evidence="1">Peroxisome</location>
    </subcellularLocation>
</comment>
<dbReference type="PROSITE" id="PS00099">
    <property type="entry name" value="THIOLASE_3"/>
    <property type="match status" value="1"/>
</dbReference>
<dbReference type="PANTHER" id="PTHR43853">
    <property type="entry name" value="3-KETOACYL-COA THIOLASE, PEROXISOMAL"/>
    <property type="match status" value="1"/>
</dbReference>
<evidence type="ECO:0000256" key="8">
    <source>
        <dbReference type="ARBA" id="ARBA00024073"/>
    </source>
</evidence>
<dbReference type="InterPro" id="IPR016039">
    <property type="entry name" value="Thiolase-like"/>
</dbReference>
<feature type="domain" description="Thiolase C-terminal" evidence="9">
    <location>
        <begin position="139"/>
        <end position="256"/>
    </location>
</feature>
<dbReference type="FunFam" id="3.40.47.10:FF:000193">
    <property type="match status" value="1"/>
</dbReference>
<evidence type="ECO:0000313" key="10">
    <source>
        <dbReference type="EMBL" id="VAI51525.1"/>
    </source>
</evidence>
<dbReference type="EC" id="2.3.1.16" evidence="8"/>
<dbReference type="AlphaFoldDB" id="A0A9R1B4T7"/>
<gene>
    <name evidence="10" type="ORF">TRITD_6Av1G220070</name>
</gene>
<dbReference type="EMBL" id="LT934121">
    <property type="protein sequence ID" value="VAI51525.1"/>
    <property type="molecule type" value="Genomic_DNA"/>
</dbReference>
<keyword evidence="6" id="KW-0576">Peroxisome</keyword>
<dbReference type="InterPro" id="IPR050215">
    <property type="entry name" value="Thiolase-like_sf_Thiolase"/>
</dbReference>
<keyword evidence="4" id="KW-0276">Fatty acid metabolism</keyword>
<evidence type="ECO:0000256" key="6">
    <source>
        <dbReference type="ARBA" id="ARBA00023140"/>
    </source>
</evidence>
<name>A0A9R1B4T7_TRITD</name>
<dbReference type="PROSITE" id="PS00737">
    <property type="entry name" value="THIOLASE_2"/>
    <property type="match status" value="1"/>
</dbReference>
<dbReference type="InterPro" id="IPR020613">
    <property type="entry name" value="Thiolase_CS"/>
</dbReference>
<dbReference type="InterPro" id="IPR002155">
    <property type="entry name" value="Thiolase"/>
</dbReference>
<evidence type="ECO:0000256" key="4">
    <source>
        <dbReference type="ARBA" id="ARBA00022832"/>
    </source>
</evidence>
<dbReference type="SUPFAM" id="SSF53901">
    <property type="entry name" value="Thiolase-like"/>
    <property type="match status" value="2"/>
</dbReference>